<feature type="domain" description="ZZ-type" evidence="19">
    <location>
        <begin position="1339"/>
        <end position="1392"/>
    </location>
</feature>
<dbReference type="InterPro" id="IPR000433">
    <property type="entry name" value="Znf_ZZ"/>
</dbReference>
<comment type="subcellular location">
    <subcellularLocation>
        <location evidence="2">Nucleus</location>
    </subcellularLocation>
</comment>
<gene>
    <name evidence="21" type="ORF">F2Q68_00046685</name>
</gene>
<dbReference type="CDD" id="cd02337">
    <property type="entry name" value="ZZ_CBP"/>
    <property type="match status" value="1"/>
</dbReference>
<evidence type="ECO:0000259" key="18">
    <source>
        <dbReference type="PROSITE" id="PS50134"/>
    </source>
</evidence>
<sequence length="1517" mass="169941">MASMLARRSLDTLRARHLVLSGQALQGSHLSRLQSRAISYGSKKDDEEEEQLAKEISKDWNTVFERSINTLFLTEMVRGLSLTLKYFFDPKVTINYPFEKGPLSPRFRGEHALRRYPTGEERCIACKLCEAQKQPSPADDASKAKYMDVARRLEEGLFKIANTKEDYLNQSTLEPRLASLIKGRQLNNYNQRQANSSSSAGTMIPTPGLQHSVGNPNMMMTSSVDTGMAGSNNIATTAMNTGSLLISSGMLGGNMSNGYQHSSSNFGLGSGGNMTSMSSQRNTGQMMMPTPGFVNNNTNNNNNNGQSYLSVEASNNSGGFSSAPMMAPQQQRQSVGGQNSRLLHNLGSQMGVGLRPGMQQIMSNVSNNSTNGGVGMNAKGVDPGTRNSQQVYDNLQRPGMQGEGYGTNNSDPFGSGNLYGAVTSVGTMTNTQNSSTTSFQSVPRTNSSLTPEQFQLSQFQNQYQNNADDRHAGSQILPAASQSDMCTSVPQNSQQIQQMLHPQSMASDSINSFSNLSVGVKSESGLPGQWQSQSQEHTQMSNSMSNQLHIQDDFRQRMSGTDEAQPNNMSGGSVVQSHISTTSESPNPQNPVDTSCRYGNGNQDPRFRNQQKWLLFLRHARNCKAPEGKCPDRNCVTVQKLWKHMDSCDAPQCSYPRCRPTKTLINHHRSCKESNCPVCIPVKAFLQQQANARLARLRTESGAARPVNEAGISNDAVQTSTGATSCAPPVADISKHLQPSLKRLKVEQSSQPVDIETESCKSSVVSITEAQSSHYAERMDHWQSDVRAPSRYSEVKAEVSEASVQARPGFKETKIGIAENIPKQRPVIEAVKQDLSDASPRQEKCKIEKEAEPPKKEIMAESVKPLPKSGKAEIKGVSLTELFTPEQVREHIRGLRQWVGQSKAKAEKNQAMEHSMSENSCQLCAVEKLTFEPPPIYCTPCGARIKRNAMYYTVGAGDTRHYFCIPCYNESRGDTIVAEGTPIPKARLEKKKNDEETEEWWVQCDKCEAWQHQICALFNGRRNDGGQAEYTCPYCYIAEVEQSKRKPLPQSAVLGAKDLPRTILSDHIEQRLFKKLKQERTERARAQGKSFDEVPTAESLVIRVVSSVDKKLEVKPRFLDIFREDSYPTEFAYKSKVVLLFQKIEGVEVCLFGMYVQEFGSECAFPNQRRVYLSYLDSVKYFRPEVRSYNGEALRTFVYHEILLGETIHPMKEDFIMVHLQPSCTHCCMLMVSGNRWRCSQCKHFQICDKCYEAEERREDRERHPVNFKDKHALYPVEITDIPADTRDKDEILESEFFDTRQAFLSLCQGNHYQYDTLRRAKHSSMMVLYHLHNPTAPAFVTTCNACHLDIETGQGWRCEVCPDYDVCDSCYRRDGGVNHPHKLTNHPSLADQNAQNKEARQLRVLQLRKMLDLLVHASQCRSAQCQYPNCRKVKGLFRHGIQCKVRASGGCVLCKKMWYLLQLHARACKESQCHVPRCSDLKEHLRRLQQQSDSRRRAAVMEMMRQRAAEVAGGSS</sequence>
<feature type="compositionally biased region" description="Polar residues" evidence="17">
    <location>
        <begin position="559"/>
        <end position="593"/>
    </location>
</feature>
<evidence type="ECO:0000313" key="21">
    <source>
        <dbReference type="EMBL" id="KAF2606138.1"/>
    </source>
</evidence>
<dbReference type="Pfam" id="PF00569">
    <property type="entry name" value="ZZ"/>
    <property type="match status" value="1"/>
</dbReference>
<evidence type="ECO:0000256" key="12">
    <source>
        <dbReference type="ARBA" id="ARBA00023163"/>
    </source>
</evidence>
<comment type="caution">
    <text evidence="21">The sequence shown here is derived from an EMBL/GenBank/DDBJ whole genome shotgun (WGS) entry which is preliminary data.</text>
</comment>
<evidence type="ECO:0000256" key="1">
    <source>
        <dbReference type="ARBA" id="ARBA00002581"/>
    </source>
</evidence>
<proteinExistence type="predicted"/>
<dbReference type="InterPro" id="IPR019786">
    <property type="entry name" value="Zinc_finger_PHD-type_CS"/>
</dbReference>
<evidence type="ECO:0000256" key="13">
    <source>
        <dbReference type="ARBA" id="ARBA00023242"/>
    </source>
</evidence>
<dbReference type="InterPro" id="IPR013083">
    <property type="entry name" value="Znf_RING/FYVE/PHD"/>
</dbReference>
<dbReference type="FunFam" id="1.20.1020.10:FF:000003">
    <property type="entry name" value="Histone acetyltransferase HAC1-like protein"/>
    <property type="match status" value="1"/>
</dbReference>
<dbReference type="GO" id="GO:0008270">
    <property type="term" value="F:zinc ion binding"/>
    <property type="evidence" value="ECO:0007669"/>
    <property type="project" value="UniProtKB-KW"/>
</dbReference>
<dbReference type="PROSITE" id="PS01359">
    <property type="entry name" value="ZF_PHD_1"/>
    <property type="match status" value="1"/>
</dbReference>
<keyword evidence="5" id="KW-0479">Metal-binding</keyword>
<dbReference type="FunFam" id="3.30.60.90:FF:000018">
    <property type="entry name" value="Histone acetyltransferase HAC1"/>
    <property type="match status" value="1"/>
</dbReference>
<evidence type="ECO:0000256" key="14">
    <source>
        <dbReference type="ARBA" id="ARBA00023315"/>
    </source>
</evidence>
<dbReference type="SUPFAM" id="SSF57933">
    <property type="entry name" value="TAZ domain"/>
    <property type="match status" value="2"/>
</dbReference>
<keyword evidence="12" id="KW-0804">Transcription</keyword>
<dbReference type="InterPro" id="IPR043145">
    <property type="entry name" value="Znf_ZZ_sf"/>
</dbReference>
<keyword evidence="4" id="KW-0808">Transferase</keyword>
<evidence type="ECO:0000256" key="11">
    <source>
        <dbReference type="ARBA" id="ARBA00023159"/>
    </source>
</evidence>
<dbReference type="InterPro" id="IPR031162">
    <property type="entry name" value="CBP_P300_HAT"/>
</dbReference>
<dbReference type="GO" id="GO:0005667">
    <property type="term" value="C:transcription regulator complex"/>
    <property type="evidence" value="ECO:0007669"/>
    <property type="project" value="TreeGrafter"/>
</dbReference>
<dbReference type="Pfam" id="PF00628">
    <property type="entry name" value="PHD"/>
    <property type="match status" value="1"/>
</dbReference>
<keyword evidence="13" id="KW-0539">Nucleus</keyword>
<feature type="domain" description="TAZ-type" evidence="18">
    <location>
        <begin position="602"/>
        <end position="682"/>
    </location>
</feature>
<evidence type="ECO:0000256" key="5">
    <source>
        <dbReference type="ARBA" id="ARBA00022723"/>
    </source>
</evidence>
<evidence type="ECO:0000256" key="4">
    <source>
        <dbReference type="ARBA" id="ARBA00022679"/>
    </source>
</evidence>
<dbReference type="InterPro" id="IPR000197">
    <property type="entry name" value="Znf_TAZ"/>
</dbReference>
<keyword evidence="14" id="KW-0012">Acyltransferase</keyword>
<feature type="compositionally biased region" description="Polar residues" evidence="17">
    <location>
        <begin position="529"/>
        <end position="544"/>
    </location>
</feature>
<dbReference type="PANTHER" id="PTHR13808:SF1">
    <property type="entry name" value="HISTONE ACETYLTRANSFERASE"/>
    <property type="match status" value="1"/>
</dbReference>
<feature type="domain" description="TAZ-type" evidence="18">
    <location>
        <begin position="1399"/>
        <end position="1482"/>
    </location>
</feature>
<comment type="catalytic activity">
    <reaction evidence="15">
        <text>L-lysyl-[protein] + acetyl-CoA = N(6)-acetyl-L-lysyl-[protein] + CoA + H(+)</text>
        <dbReference type="Rhea" id="RHEA:45948"/>
        <dbReference type="Rhea" id="RHEA-COMP:9752"/>
        <dbReference type="Rhea" id="RHEA-COMP:10731"/>
        <dbReference type="ChEBI" id="CHEBI:15378"/>
        <dbReference type="ChEBI" id="CHEBI:29969"/>
        <dbReference type="ChEBI" id="CHEBI:57287"/>
        <dbReference type="ChEBI" id="CHEBI:57288"/>
        <dbReference type="ChEBI" id="CHEBI:61930"/>
        <dbReference type="EC" id="2.3.1.48"/>
    </reaction>
</comment>
<dbReference type="PROSITE" id="PS51727">
    <property type="entry name" value="CBP_P300_HAT"/>
    <property type="match status" value="1"/>
</dbReference>
<evidence type="ECO:0000256" key="8">
    <source>
        <dbReference type="ARBA" id="ARBA00022833"/>
    </source>
</evidence>
<dbReference type="Gene3D" id="1.20.1020.10">
    <property type="entry name" value="TAZ domain"/>
    <property type="match status" value="2"/>
</dbReference>
<dbReference type="SMART" id="SM01250">
    <property type="entry name" value="KAT11"/>
    <property type="match status" value="1"/>
</dbReference>
<dbReference type="InterPro" id="IPR011011">
    <property type="entry name" value="Znf_FYVE_PHD"/>
</dbReference>
<evidence type="ECO:0000256" key="10">
    <source>
        <dbReference type="ARBA" id="ARBA00023015"/>
    </source>
</evidence>
<dbReference type="GO" id="GO:0000123">
    <property type="term" value="C:histone acetyltransferase complex"/>
    <property type="evidence" value="ECO:0007669"/>
    <property type="project" value="TreeGrafter"/>
</dbReference>
<keyword evidence="8" id="KW-0862">Zinc</keyword>
<organism evidence="21 22">
    <name type="scientific">Brassica cretica</name>
    <name type="common">Mustard</name>
    <dbReference type="NCBI Taxonomy" id="69181"/>
    <lineage>
        <taxon>Eukaryota</taxon>
        <taxon>Viridiplantae</taxon>
        <taxon>Streptophyta</taxon>
        <taxon>Embryophyta</taxon>
        <taxon>Tracheophyta</taxon>
        <taxon>Spermatophyta</taxon>
        <taxon>Magnoliopsida</taxon>
        <taxon>eudicotyledons</taxon>
        <taxon>Gunneridae</taxon>
        <taxon>Pentapetalae</taxon>
        <taxon>rosids</taxon>
        <taxon>malvids</taxon>
        <taxon>Brassicales</taxon>
        <taxon>Brassicaceae</taxon>
        <taxon>Brassiceae</taxon>
        <taxon>Brassica</taxon>
    </lineage>
</organism>
<protein>
    <recommendedName>
        <fullName evidence="3">histone acetyltransferase</fullName>
        <ecNumber evidence="3">2.3.1.48</ecNumber>
    </recommendedName>
</protein>
<dbReference type="SUPFAM" id="SSF57903">
    <property type="entry name" value="FYVE/PHD zinc finger"/>
    <property type="match status" value="1"/>
</dbReference>
<keyword evidence="7 16" id="KW-0863">Zinc-finger</keyword>
<dbReference type="SMART" id="SM00291">
    <property type="entry name" value="ZnF_ZZ"/>
    <property type="match status" value="2"/>
</dbReference>
<evidence type="ECO:0000259" key="19">
    <source>
        <dbReference type="PROSITE" id="PS50135"/>
    </source>
</evidence>
<feature type="domain" description="ZZ-type" evidence="19">
    <location>
        <begin position="1219"/>
        <end position="1282"/>
    </location>
</feature>
<evidence type="ECO:0000256" key="15">
    <source>
        <dbReference type="ARBA" id="ARBA00048017"/>
    </source>
</evidence>
<dbReference type="PANTHER" id="PTHR13808">
    <property type="entry name" value="CBP/P300-RELATED"/>
    <property type="match status" value="1"/>
</dbReference>
<dbReference type="SMART" id="SM00551">
    <property type="entry name" value="ZnF_TAZ"/>
    <property type="match status" value="2"/>
</dbReference>
<keyword evidence="11" id="KW-0010">Activator</keyword>
<dbReference type="Gene3D" id="3.30.60.90">
    <property type="match status" value="2"/>
</dbReference>
<feature type="domain" description="CBP/p300-type HAT" evidence="20">
    <location>
        <begin position="1053"/>
        <end position="1337"/>
    </location>
</feature>
<feature type="region of interest" description="Disordered" evidence="17">
    <location>
        <begin position="520"/>
        <end position="544"/>
    </location>
</feature>
<dbReference type="FunFam" id="3.30.60.90:FF:000022">
    <property type="entry name" value="Histone acetyltransferase of the CBP family 12"/>
    <property type="match status" value="1"/>
</dbReference>
<evidence type="ECO:0000313" key="22">
    <source>
        <dbReference type="Proteomes" id="UP000712281"/>
    </source>
</evidence>
<dbReference type="GO" id="GO:0003713">
    <property type="term" value="F:transcription coactivator activity"/>
    <property type="evidence" value="ECO:0007669"/>
    <property type="project" value="TreeGrafter"/>
</dbReference>
<dbReference type="GO" id="GO:0045944">
    <property type="term" value="P:positive regulation of transcription by RNA polymerase II"/>
    <property type="evidence" value="ECO:0007669"/>
    <property type="project" value="TreeGrafter"/>
</dbReference>
<dbReference type="Gene3D" id="3.30.40.10">
    <property type="entry name" value="Zinc/RING finger domain, C3HC4 (zinc finger)"/>
    <property type="match status" value="1"/>
</dbReference>
<dbReference type="Proteomes" id="UP000712281">
    <property type="component" value="Unassembled WGS sequence"/>
</dbReference>
<name>A0A8S9LKV7_BRACR</name>
<feature type="region of interest" description="Disordered" evidence="17">
    <location>
        <begin position="559"/>
        <end position="602"/>
    </location>
</feature>
<dbReference type="CDD" id="cd15614">
    <property type="entry name" value="PHD_HAC_like"/>
    <property type="match status" value="1"/>
</dbReference>
<evidence type="ECO:0000256" key="6">
    <source>
        <dbReference type="ARBA" id="ARBA00022737"/>
    </source>
</evidence>
<evidence type="ECO:0000256" key="7">
    <source>
        <dbReference type="ARBA" id="ARBA00022771"/>
    </source>
</evidence>
<evidence type="ECO:0000256" key="16">
    <source>
        <dbReference type="PROSITE-ProRule" id="PRU00228"/>
    </source>
</evidence>
<comment type="function">
    <text evidence="1">Acetyltransferase enzyme. Acetylates histones, giving a specific tag for transcriptional activation.</text>
</comment>
<dbReference type="PROSITE" id="PS01357">
    <property type="entry name" value="ZF_ZZ_1"/>
    <property type="match status" value="1"/>
</dbReference>
<reference evidence="21" key="1">
    <citation type="submission" date="2019-12" db="EMBL/GenBank/DDBJ databases">
        <title>Genome sequencing and annotation of Brassica cretica.</title>
        <authorList>
            <person name="Studholme D.J."/>
            <person name="Sarris P.F."/>
        </authorList>
    </citation>
    <scope>NUCLEOTIDE SEQUENCE</scope>
    <source>
        <strain evidence="21">PFS-001/15</strain>
        <tissue evidence="21">Leaf</tissue>
    </source>
</reference>
<evidence type="ECO:0000256" key="3">
    <source>
        <dbReference type="ARBA" id="ARBA00013184"/>
    </source>
</evidence>
<dbReference type="SUPFAM" id="SSF57850">
    <property type="entry name" value="RING/U-box"/>
    <property type="match status" value="2"/>
</dbReference>
<dbReference type="Pfam" id="PF02135">
    <property type="entry name" value="zf-TAZ"/>
    <property type="match status" value="2"/>
</dbReference>
<dbReference type="PROSITE" id="PS50135">
    <property type="entry name" value="ZF_ZZ_2"/>
    <property type="match status" value="2"/>
</dbReference>
<keyword evidence="6" id="KW-0677">Repeat</keyword>
<dbReference type="GO" id="GO:0005634">
    <property type="term" value="C:nucleus"/>
    <property type="evidence" value="ECO:0007669"/>
    <property type="project" value="UniProtKB-SubCell"/>
</dbReference>
<dbReference type="GO" id="GO:0004402">
    <property type="term" value="F:histone acetyltransferase activity"/>
    <property type="evidence" value="ECO:0007669"/>
    <property type="project" value="InterPro"/>
</dbReference>
<evidence type="ECO:0000256" key="9">
    <source>
        <dbReference type="ARBA" id="ARBA00022853"/>
    </source>
</evidence>
<dbReference type="EMBL" id="QGKW02000276">
    <property type="protein sequence ID" value="KAF2606138.1"/>
    <property type="molecule type" value="Genomic_DNA"/>
</dbReference>
<dbReference type="GO" id="GO:0031490">
    <property type="term" value="F:chromatin DNA binding"/>
    <property type="evidence" value="ECO:0007669"/>
    <property type="project" value="TreeGrafter"/>
</dbReference>
<evidence type="ECO:0000256" key="17">
    <source>
        <dbReference type="SAM" id="MobiDB-lite"/>
    </source>
</evidence>
<dbReference type="InterPro" id="IPR013178">
    <property type="entry name" value="Histone_AcTrfase_Rtt109/CBP"/>
</dbReference>
<dbReference type="FunFam" id="1.20.1020.10:FF:000006">
    <property type="entry name" value="Histone acetyltransferase of the CBP family 12"/>
    <property type="match status" value="1"/>
</dbReference>
<evidence type="ECO:0000259" key="20">
    <source>
        <dbReference type="PROSITE" id="PS51727"/>
    </source>
</evidence>
<accession>A0A8S9LKV7</accession>
<evidence type="ECO:0000256" key="2">
    <source>
        <dbReference type="ARBA" id="ARBA00004123"/>
    </source>
</evidence>
<dbReference type="PROSITE" id="PS50134">
    <property type="entry name" value="ZF_TAZ"/>
    <property type="match status" value="2"/>
</dbReference>
<dbReference type="EC" id="2.3.1.48" evidence="3"/>
<keyword evidence="10" id="KW-0805">Transcription regulation</keyword>
<dbReference type="Pfam" id="PF08214">
    <property type="entry name" value="HAT_KAT11"/>
    <property type="match status" value="1"/>
</dbReference>
<keyword evidence="9" id="KW-0156">Chromatin regulator</keyword>
<dbReference type="Gene3D" id="3.30.70.3270">
    <property type="match status" value="1"/>
</dbReference>
<dbReference type="InterPro" id="IPR019787">
    <property type="entry name" value="Znf_PHD-finger"/>
</dbReference>
<dbReference type="InterPro" id="IPR035898">
    <property type="entry name" value="TAZ_dom_sf"/>
</dbReference>